<dbReference type="STRING" id="4232.A0A251UJ39"/>
<keyword evidence="3" id="KW-1133">Transmembrane helix</keyword>
<dbReference type="Gene3D" id="3.40.850.10">
    <property type="entry name" value="Kinesin motor domain"/>
    <property type="match status" value="1"/>
</dbReference>
<dbReference type="EMBL" id="CM007895">
    <property type="protein sequence ID" value="OTG23069.1"/>
    <property type="molecule type" value="Genomic_DNA"/>
</dbReference>
<comment type="caution">
    <text evidence="2">Lacks conserved residue(s) required for the propagation of feature annotation.</text>
</comment>
<dbReference type="GO" id="GO:0003777">
    <property type="term" value="F:microtubule motor activity"/>
    <property type="evidence" value="ECO:0007669"/>
    <property type="project" value="InterPro"/>
</dbReference>
<dbReference type="InterPro" id="IPR027417">
    <property type="entry name" value="P-loop_NTPase"/>
</dbReference>
<dbReference type="AlphaFoldDB" id="A0A251UJ39"/>
<feature type="transmembrane region" description="Helical" evidence="3">
    <location>
        <begin position="101"/>
        <end position="120"/>
    </location>
</feature>
<evidence type="ECO:0000256" key="1">
    <source>
        <dbReference type="ARBA" id="ARBA00023175"/>
    </source>
</evidence>
<feature type="transmembrane region" description="Helical" evidence="3">
    <location>
        <begin position="74"/>
        <end position="95"/>
    </location>
</feature>
<proteinExistence type="inferred from homology"/>
<dbReference type="SUPFAM" id="SSF81340">
    <property type="entry name" value="Clc chloride channel"/>
    <property type="match status" value="1"/>
</dbReference>
<dbReference type="Gene3D" id="1.10.3080.10">
    <property type="entry name" value="Clc chloride channel"/>
    <property type="match status" value="1"/>
</dbReference>
<evidence type="ECO:0000256" key="3">
    <source>
        <dbReference type="SAM" id="Phobius"/>
    </source>
</evidence>
<evidence type="ECO:0000259" key="4">
    <source>
        <dbReference type="PROSITE" id="PS50067"/>
    </source>
</evidence>
<dbReference type="PROSITE" id="PS50067">
    <property type="entry name" value="KINESIN_MOTOR_2"/>
    <property type="match status" value="1"/>
</dbReference>
<protein>
    <submittedName>
        <fullName evidence="5">Putative kinesin motor domain-containing protein</fullName>
    </submittedName>
</protein>
<keyword evidence="6" id="KW-1185">Reference proteome</keyword>
<keyword evidence="3" id="KW-0472">Membrane</keyword>
<organism evidence="5 6">
    <name type="scientific">Helianthus annuus</name>
    <name type="common">Common sunflower</name>
    <dbReference type="NCBI Taxonomy" id="4232"/>
    <lineage>
        <taxon>Eukaryota</taxon>
        <taxon>Viridiplantae</taxon>
        <taxon>Streptophyta</taxon>
        <taxon>Embryophyta</taxon>
        <taxon>Tracheophyta</taxon>
        <taxon>Spermatophyta</taxon>
        <taxon>Magnoliopsida</taxon>
        <taxon>eudicotyledons</taxon>
        <taxon>Gunneridae</taxon>
        <taxon>Pentapetalae</taxon>
        <taxon>asterids</taxon>
        <taxon>campanulids</taxon>
        <taxon>Asterales</taxon>
        <taxon>Asteraceae</taxon>
        <taxon>Asteroideae</taxon>
        <taxon>Heliantheae alliance</taxon>
        <taxon>Heliantheae</taxon>
        <taxon>Helianthus</taxon>
    </lineage>
</organism>
<dbReference type="InterPro" id="IPR036961">
    <property type="entry name" value="Kinesin_motor_dom_sf"/>
</dbReference>
<reference evidence="6" key="1">
    <citation type="journal article" date="2017" name="Nature">
        <title>The sunflower genome provides insights into oil metabolism, flowering and Asterid evolution.</title>
        <authorList>
            <person name="Badouin H."/>
            <person name="Gouzy J."/>
            <person name="Grassa C.J."/>
            <person name="Murat F."/>
            <person name="Staton S.E."/>
            <person name="Cottret L."/>
            <person name="Lelandais-Briere C."/>
            <person name="Owens G.L."/>
            <person name="Carrere S."/>
            <person name="Mayjonade B."/>
            <person name="Legrand L."/>
            <person name="Gill N."/>
            <person name="Kane N.C."/>
            <person name="Bowers J.E."/>
            <person name="Hubner S."/>
            <person name="Bellec A."/>
            <person name="Berard A."/>
            <person name="Berges H."/>
            <person name="Blanchet N."/>
            <person name="Boniface M.C."/>
            <person name="Brunel D."/>
            <person name="Catrice O."/>
            <person name="Chaidir N."/>
            <person name="Claudel C."/>
            <person name="Donnadieu C."/>
            <person name="Faraut T."/>
            <person name="Fievet G."/>
            <person name="Helmstetter N."/>
            <person name="King M."/>
            <person name="Knapp S.J."/>
            <person name="Lai Z."/>
            <person name="Le Paslier M.C."/>
            <person name="Lippi Y."/>
            <person name="Lorenzon L."/>
            <person name="Mandel J.R."/>
            <person name="Marage G."/>
            <person name="Marchand G."/>
            <person name="Marquand E."/>
            <person name="Bret-Mestries E."/>
            <person name="Morien E."/>
            <person name="Nambeesan S."/>
            <person name="Nguyen T."/>
            <person name="Pegot-Espagnet P."/>
            <person name="Pouilly N."/>
            <person name="Raftis F."/>
            <person name="Sallet E."/>
            <person name="Schiex T."/>
            <person name="Thomas J."/>
            <person name="Vandecasteele C."/>
            <person name="Vares D."/>
            <person name="Vear F."/>
            <person name="Vautrin S."/>
            <person name="Crespi M."/>
            <person name="Mangin B."/>
            <person name="Burke J.M."/>
            <person name="Salse J."/>
            <person name="Munos S."/>
            <person name="Vincourt P."/>
            <person name="Rieseberg L.H."/>
            <person name="Langlade N.B."/>
        </authorList>
    </citation>
    <scope>NUCLEOTIDE SEQUENCE [LARGE SCALE GENOMIC DNA]</scope>
    <source>
        <strain evidence="6">cv. SF193</strain>
    </source>
</reference>
<dbReference type="InterPro" id="IPR014743">
    <property type="entry name" value="Cl-channel_core"/>
</dbReference>
<name>A0A251UJ39_HELAN</name>
<dbReference type="PANTHER" id="PTHR47968:SF39">
    <property type="entry name" value="KINESIN-LIKE PROTEIN KIN-7B"/>
    <property type="match status" value="1"/>
</dbReference>
<accession>A0A251UJ39</accession>
<evidence type="ECO:0000313" key="5">
    <source>
        <dbReference type="EMBL" id="OTG23069.1"/>
    </source>
</evidence>
<dbReference type="GO" id="GO:0005524">
    <property type="term" value="F:ATP binding"/>
    <property type="evidence" value="ECO:0007669"/>
    <property type="project" value="InterPro"/>
</dbReference>
<dbReference type="GO" id="GO:0007018">
    <property type="term" value="P:microtubule-based movement"/>
    <property type="evidence" value="ECO:0007669"/>
    <property type="project" value="InterPro"/>
</dbReference>
<dbReference type="SMART" id="SM00129">
    <property type="entry name" value="KISc"/>
    <property type="match status" value="1"/>
</dbReference>
<dbReference type="PANTHER" id="PTHR47968">
    <property type="entry name" value="CENTROMERE PROTEIN E"/>
    <property type="match status" value="1"/>
</dbReference>
<dbReference type="InterPro" id="IPR027640">
    <property type="entry name" value="Kinesin-like_fam"/>
</dbReference>
<dbReference type="InParanoid" id="A0A251UJ39"/>
<dbReference type="SUPFAM" id="SSF52540">
    <property type="entry name" value="P-loop containing nucleoside triphosphate hydrolases"/>
    <property type="match status" value="1"/>
</dbReference>
<evidence type="ECO:0000256" key="2">
    <source>
        <dbReference type="PROSITE-ProRule" id="PRU00283"/>
    </source>
</evidence>
<dbReference type="Pfam" id="PF00225">
    <property type="entry name" value="Kinesin"/>
    <property type="match status" value="1"/>
</dbReference>
<feature type="transmembrane region" description="Helical" evidence="3">
    <location>
        <begin position="141"/>
        <end position="166"/>
    </location>
</feature>
<dbReference type="PRINTS" id="PR00380">
    <property type="entry name" value="KINESINHEAVY"/>
</dbReference>
<evidence type="ECO:0000313" key="6">
    <source>
        <dbReference type="Proteomes" id="UP000215914"/>
    </source>
</evidence>
<feature type="domain" description="Kinesin motor" evidence="4">
    <location>
        <begin position="307"/>
        <end position="543"/>
    </location>
</feature>
<gene>
    <name evidence="5" type="ORF">HannXRQ_Chr06g0178301</name>
</gene>
<comment type="similarity">
    <text evidence="2">Belongs to the TRAFAC class myosin-kinesin ATPase superfamily. Kinesin family.</text>
</comment>
<dbReference type="GO" id="GO:0008017">
    <property type="term" value="F:microtubule binding"/>
    <property type="evidence" value="ECO:0007669"/>
    <property type="project" value="InterPro"/>
</dbReference>
<dbReference type="InterPro" id="IPR001752">
    <property type="entry name" value="Kinesin_motor_dom"/>
</dbReference>
<dbReference type="Proteomes" id="UP000215914">
    <property type="component" value="Chromosome 6"/>
</dbReference>
<keyword evidence="1" id="KW-0505">Motor protein</keyword>
<sequence length="543" mass="60136">MLHYRLQFPPPEMMATVRVQCNDWLWYFQLNYLGILELSHNLKPLDKLKTVRRIGWVLDCYSGVRSRMFLRNPLEYMCFCGIVFGLIGIGCDLGIVDDSCMILLIGLATGLVGFFNNLAVENIAGFKLLLTGSLLLKERYYLAFAGLAGCNVVLATCAAVLCAYIALSIAGSGIPEVKAYLNGVDAHSILAPSTLFVKLPLNLLRERKDQWFIKCIPCPDHLKDGASYGRLIFVWLTKTGWLLDVLTGHEGPVHGLMFSPTNVSNGSGSGDWIYDGAGDQDQQLHVFMNLNVMLTNCSKNVLTQDLQLKIIIQVTCPFGFSEFDLSDIVNDSFVRELANYDLFAWNCTDDNTLTSTNLNHDRHTSIYTFDRVFDPSCLNRSVYEQGAKDVAISTIKGINSTIFAYSQTSSGKTYTLKGIADNCINDISAHITNATASRFVLKFSAIEIYNETVVDLLNRDSGALRLLDDPEHLRSLIATCEDQRQVGETSLNDRSSRSHQIIRLTIESSFHDESGCVKSLLANLSLVDLAGSERASQTYAAGA</sequence>
<keyword evidence="3" id="KW-0812">Transmembrane</keyword>